<feature type="domain" description="GH10" evidence="13">
    <location>
        <begin position="82"/>
        <end position="391"/>
    </location>
</feature>
<reference evidence="14 15" key="1">
    <citation type="submission" date="2024-06" db="EMBL/GenBank/DDBJ databases">
        <authorList>
            <person name="Lee S.D."/>
        </authorList>
    </citation>
    <scope>NUCLEOTIDE SEQUENCE [LARGE SCALE GENOMIC DNA]</scope>
    <source>
        <strain evidence="14 15">N1-10</strain>
    </source>
</reference>
<evidence type="ECO:0000256" key="6">
    <source>
        <dbReference type="ARBA" id="ARBA00023277"/>
    </source>
</evidence>
<feature type="compositionally biased region" description="Basic residues" evidence="10">
    <location>
        <begin position="1"/>
        <end position="11"/>
    </location>
</feature>
<evidence type="ECO:0000256" key="3">
    <source>
        <dbReference type="ARBA" id="ARBA00022651"/>
    </source>
</evidence>
<dbReference type="PROSITE" id="PS51760">
    <property type="entry name" value="GH10_2"/>
    <property type="match status" value="1"/>
</dbReference>
<dbReference type="EMBL" id="JBEUKS010000007">
    <property type="protein sequence ID" value="MFC1440568.1"/>
    <property type="molecule type" value="Genomic_DNA"/>
</dbReference>
<dbReference type="InterPro" id="IPR017853">
    <property type="entry name" value="GH"/>
</dbReference>
<dbReference type="PROSITE" id="PS51173">
    <property type="entry name" value="CBM2"/>
    <property type="match status" value="1"/>
</dbReference>
<dbReference type="Proteomes" id="UP001592581">
    <property type="component" value="Unassembled WGS sequence"/>
</dbReference>
<dbReference type="SUPFAM" id="SSF51445">
    <property type="entry name" value="(Trans)glycosidases"/>
    <property type="match status" value="1"/>
</dbReference>
<evidence type="ECO:0000256" key="8">
    <source>
        <dbReference type="ARBA" id="ARBA00023326"/>
    </source>
</evidence>
<dbReference type="SMART" id="SM00633">
    <property type="entry name" value="Glyco_10"/>
    <property type="match status" value="1"/>
</dbReference>
<feature type="region of interest" description="Disordered" evidence="10">
    <location>
        <begin position="1"/>
        <end position="52"/>
    </location>
</feature>
<comment type="similarity">
    <text evidence="2 9">Belongs to the glycosyl hydrolase 10 (cellulase F) family.</text>
</comment>
<keyword evidence="3" id="KW-0858">Xylan degradation</keyword>
<evidence type="ECO:0000313" key="14">
    <source>
        <dbReference type="EMBL" id="MFC1440568.1"/>
    </source>
</evidence>
<comment type="caution">
    <text evidence="14">The sequence shown here is derived from an EMBL/GenBank/DDBJ whole genome shotgun (WGS) entry which is preliminary data.</text>
</comment>
<proteinExistence type="inferred from homology"/>
<evidence type="ECO:0000256" key="5">
    <source>
        <dbReference type="ARBA" id="ARBA00022801"/>
    </source>
</evidence>
<feature type="domain" description="CBM2" evidence="12">
    <location>
        <begin position="414"/>
        <end position="523"/>
    </location>
</feature>
<dbReference type="PANTHER" id="PTHR31490:SF88">
    <property type="entry name" value="BETA-XYLANASE"/>
    <property type="match status" value="1"/>
</dbReference>
<dbReference type="InterPro" id="IPR001000">
    <property type="entry name" value="GH10_dom"/>
</dbReference>
<evidence type="ECO:0000256" key="11">
    <source>
        <dbReference type="SAM" id="Phobius"/>
    </source>
</evidence>
<dbReference type="EC" id="3.2.1.8" evidence="9"/>
<organism evidence="14 15">
    <name type="scientific">Streptacidiphilus jeojiensis</name>
    <dbReference type="NCBI Taxonomy" id="3229225"/>
    <lineage>
        <taxon>Bacteria</taxon>
        <taxon>Bacillati</taxon>
        <taxon>Actinomycetota</taxon>
        <taxon>Actinomycetes</taxon>
        <taxon>Kitasatosporales</taxon>
        <taxon>Streptomycetaceae</taxon>
        <taxon>Streptacidiphilus</taxon>
    </lineage>
</organism>
<evidence type="ECO:0000256" key="7">
    <source>
        <dbReference type="ARBA" id="ARBA00023295"/>
    </source>
</evidence>
<dbReference type="PANTHER" id="PTHR31490">
    <property type="entry name" value="GLYCOSYL HYDROLASE"/>
    <property type="match status" value="1"/>
</dbReference>
<dbReference type="Pfam" id="PF00331">
    <property type="entry name" value="Glyco_hydro_10"/>
    <property type="match status" value="1"/>
</dbReference>
<evidence type="ECO:0000256" key="2">
    <source>
        <dbReference type="ARBA" id="ARBA00007495"/>
    </source>
</evidence>
<name>A0ABV6XQQ7_9ACTN</name>
<dbReference type="InterPro" id="IPR001919">
    <property type="entry name" value="CBD2"/>
</dbReference>
<dbReference type="InterPro" id="IPR008965">
    <property type="entry name" value="CBM2/CBM3_carb-bd_dom_sf"/>
</dbReference>
<keyword evidence="4" id="KW-0732">Signal</keyword>
<gene>
    <name evidence="14" type="ORF">ABUW04_20125</name>
</gene>
<dbReference type="InterPro" id="IPR012291">
    <property type="entry name" value="CBM2_carb-bd_dom_sf"/>
</dbReference>
<dbReference type="Gene3D" id="2.60.40.290">
    <property type="match status" value="1"/>
</dbReference>
<evidence type="ECO:0000259" key="12">
    <source>
        <dbReference type="PROSITE" id="PS51173"/>
    </source>
</evidence>
<dbReference type="RefSeq" id="WP_380566049.1">
    <property type="nucleotide sequence ID" value="NZ_JBEUKS010000007.1"/>
</dbReference>
<evidence type="ECO:0000259" key="13">
    <source>
        <dbReference type="PROSITE" id="PS51760"/>
    </source>
</evidence>
<keyword evidence="5 9" id="KW-0378">Hydrolase</keyword>
<keyword evidence="7 9" id="KW-0326">Glycosidase</keyword>
<dbReference type="SUPFAM" id="SSF49384">
    <property type="entry name" value="Carbohydrate-binding domain"/>
    <property type="match status" value="1"/>
</dbReference>
<feature type="transmembrane region" description="Helical" evidence="11">
    <location>
        <begin position="57"/>
        <end position="76"/>
    </location>
</feature>
<comment type="catalytic activity">
    <reaction evidence="1 9">
        <text>Endohydrolysis of (1-&gt;4)-beta-D-xylosidic linkages in xylans.</text>
        <dbReference type="EC" id="3.2.1.8"/>
    </reaction>
</comment>
<keyword evidence="11" id="KW-1133">Transmembrane helix</keyword>
<evidence type="ECO:0000256" key="4">
    <source>
        <dbReference type="ARBA" id="ARBA00022729"/>
    </source>
</evidence>
<feature type="compositionally biased region" description="Low complexity" evidence="10">
    <location>
        <begin position="12"/>
        <end position="23"/>
    </location>
</feature>
<keyword evidence="11" id="KW-0812">Transmembrane</keyword>
<keyword evidence="11" id="KW-0472">Membrane</keyword>
<protein>
    <recommendedName>
        <fullName evidence="9">Beta-xylanase</fullName>
        <ecNumber evidence="9">3.2.1.8</ecNumber>
    </recommendedName>
</protein>
<dbReference type="Pfam" id="PF00553">
    <property type="entry name" value="CBM_2"/>
    <property type="match status" value="1"/>
</dbReference>
<dbReference type="Gene3D" id="3.20.20.80">
    <property type="entry name" value="Glycosidases"/>
    <property type="match status" value="1"/>
</dbReference>
<sequence>MTAHDHGRRRSSSTGVSSVQYPTPQHPAPQHPTPQLTRQQEAQPAPRPSRPLFRRGLGVAAAAVAAGALLLTGLGGQAGAAGTSLKSLAEAKGIYFGTALTQSNLSNSTLTAVASSQFDMVTPGNEMKWDTTEPSNGTYNFAPGDAIVSYAKANGMRVRGHNLVWHSQLPSWVSSLPTSQVQAAMEAHITTEATHYKGQVYSWDVVNEPFNDDGTLRQDVFYTAMGSGYIADALRTAHAADPNAKLYLNDYNIEGENAKSDAMYNLVASLKSQGVPIDGVGLESHFILGQVPSTMKANMQRFAALGVNVAVTELDDRIQLPATAANLTQQATDYATVINDCLGVSGCVGVSQWGVGDADSWIPGAFSGYGAATMYDSNYQPKPAYTASVTALGGTATTSPTPTASASASPTSGPTGAAGSCKVADAVNAWNTGLTENITITNTGTSTVNGWSLVFTLASGQTVTSAWNAAISPSTGKVTATNLSYNGTLAPGATTTIGFQATHTGNAAAPASFALNGTTCSAG</sequence>
<keyword evidence="15" id="KW-1185">Reference proteome</keyword>
<keyword evidence="6 9" id="KW-0119">Carbohydrate metabolism</keyword>
<evidence type="ECO:0000256" key="9">
    <source>
        <dbReference type="RuleBase" id="RU361174"/>
    </source>
</evidence>
<evidence type="ECO:0000256" key="10">
    <source>
        <dbReference type="SAM" id="MobiDB-lite"/>
    </source>
</evidence>
<dbReference type="SMART" id="SM00637">
    <property type="entry name" value="CBD_II"/>
    <property type="match status" value="1"/>
</dbReference>
<keyword evidence="8 9" id="KW-0624">Polysaccharide degradation</keyword>
<accession>A0ABV6XQQ7</accession>
<evidence type="ECO:0000256" key="1">
    <source>
        <dbReference type="ARBA" id="ARBA00000681"/>
    </source>
</evidence>
<evidence type="ECO:0000313" key="15">
    <source>
        <dbReference type="Proteomes" id="UP001592581"/>
    </source>
</evidence>
<dbReference type="PRINTS" id="PR00134">
    <property type="entry name" value="GLHYDRLASE10"/>
</dbReference>
<dbReference type="InterPro" id="IPR044846">
    <property type="entry name" value="GH10"/>
</dbReference>